<keyword evidence="2" id="KW-1185">Reference proteome</keyword>
<name>A0A4Q2IWM5_9SPHN</name>
<proteinExistence type="predicted"/>
<gene>
    <name evidence="1" type="ORF">EO081_05800</name>
</gene>
<sequence>MLHRHAFATPPRKRFLPRIPDARPLTPEGYLRLRRKAAGLEIRDLAVRLTGLRAALWEAGELPAGMLADGGDIVSVLVMLEAPGVRARMRETLDAIAAVMPFDADVYQQLADADPRRHPRVCRGCGTSTHDHDMPRWATATSCTRCDPAGDGL</sequence>
<dbReference type="RefSeq" id="WP_129340923.1">
    <property type="nucleotide sequence ID" value="NZ_JACIDD010000001.1"/>
</dbReference>
<organism evidence="1 2">
    <name type="scientific">Sphingomonas desiccabilis</name>
    <dbReference type="NCBI Taxonomy" id="429134"/>
    <lineage>
        <taxon>Bacteria</taxon>
        <taxon>Pseudomonadati</taxon>
        <taxon>Pseudomonadota</taxon>
        <taxon>Alphaproteobacteria</taxon>
        <taxon>Sphingomonadales</taxon>
        <taxon>Sphingomonadaceae</taxon>
        <taxon>Sphingomonas</taxon>
    </lineage>
</organism>
<protein>
    <submittedName>
        <fullName evidence="1">Uncharacterized protein</fullName>
    </submittedName>
</protein>
<dbReference type="EMBL" id="SDPT01000001">
    <property type="protein sequence ID" value="RXZ35149.1"/>
    <property type="molecule type" value="Genomic_DNA"/>
</dbReference>
<dbReference type="OrthoDB" id="7503969at2"/>
<dbReference type="Proteomes" id="UP000292347">
    <property type="component" value="Unassembled WGS sequence"/>
</dbReference>
<dbReference type="AlphaFoldDB" id="A0A4Q2IWM5"/>
<evidence type="ECO:0000313" key="1">
    <source>
        <dbReference type="EMBL" id="RXZ35149.1"/>
    </source>
</evidence>
<evidence type="ECO:0000313" key="2">
    <source>
        <dbReference type="Proteomes" id="UP000292347"/>
    </source>
</evidence>
<reference evidence="1 2" key="1">
    <citation type="submission" date="2019-01" db="EMBL/GenBank/DDBJ databases">
        <title>Sphingomonas mucosissima sp. nov. and Sphingomonas desiccabilis sp. nov., from biological soil crusts in the Colorado Plateau, USA.</title>
        <authorList>
            <person name="Zhu D."/>
        </authorList>
    </citation>
    <scope>NUCLEOTIDE SEQUENCE [LARGE SCALE GENOMIC DNA]</scope>
    <source>
        <strain evidence="1 2">CP1D</strain>
    </source>
</reference>
<accession>A0A4Q2IWM5</accession>
<comment type="caution">
    <text evidence="1">The sequence shown here is derived from an EMBL/GenBank/DDBJ whole genome shotgun (WGS) entry which is preliminary data.</text>
</comment>